<dbReference type="InterPro" id="IPR036402">
    <property type="entry name" value="EF-Ts_dimer_sf"/>
</dbReference>
<evidence type="ECO:0000256" key="1">
    <source>
        <dbReference type="ARBA" id="ARBA00025453"/>
    </source>
</evidence>
<dbReference type="HAMAP" id="MF_00050">
    <property type="entry name" value="EF_Ts"/>
    <property type="match status" value="1"/>
</dbReference>
<comment type="similarity">
    <text evidence="2">Belongs to the EF-Ts family.</text>
</comment>
<comment type="subcellular location">
    <subcellularLocation>
        <location evidence="2">Mitochondrion</location>
    </subcellularLocation>
</comment>
<comment type="caution">
    <text evidence="3">The sequence shown here is derived from an EMBL/GenBank/DDBJ whole genome shotgun (WGS) entry which is preliminary data.</text>
</comment>
<comment type="function">
    <text evidence="1 2">Associates with the EF-Tu.GDP complex and induces the exchange of GDP to GTP. It remains bound to the aminoacyl-tRNA.EF-Tu.GTP complex up to the GTP hydrolysis stage on the ribosome.</text>
</comment>
<dbReference type="SUPFAM" id="SSF46934">
    <property type="entry name" value="UBA-like"/>
    <property type="match status" value="1"/>
</dbReference>
<evidence type="ECO:0000256" key="2">
    <source>
        <dbReference type="HAMAP-Rule" id="MF_03135"/>
    </source>
</evidence>
<name>A0AA39ALE3_VITRO</name>
<dbReference type="PANTHER" id="PTHR11741:SF10">
    <property type="entry name" value="POLYPROTEIN OF EF-TS, CHLOROPLASTIC"/>
    <property type="match status" value="1"/>
</dbReference>
<dbReference type="SUPFAM" id="SSF54713">
    <property type="entry name" value="Elongation factor Ts (EF-Ts), dimerisation domain"/>
    <property type="match status" value="1"/>
</dbReference>
<keyword evidence="4" id="KW-1185">Reference proteome</keyword>
<proteinExistence type="inferred from homology"/>
<dbReference type="PROSITE" id="PS01126">
    <property type="entry name" value="EF_TS_1"/>
    <property type="match status" value="1"/>
</dbReference>
<dbReference type="GO" id="GO:0003746">
    <property type="term" value="F:translation elongation factor activity"/>
    <property type="evidence" value="ECO:0007669"/>
    <property type="project" value="UniProtKB-UniRule"/>
</dbReference>
<evidence type="ECO:0000313" key="4">
    <source>
        <dbReference type="Proteomes" id="UP001168098"/>
    </source>
</evidence>
<dbReference type="InterPro" id="IPR009060">
    <property type="entry name" value="UBA-like_sf"/>
</dbReference>
<keyword evidence="2" id="KW-0251">Elongation factor</keyword>
<gene>
    <name evidence="2" type="primary">EFTS</name>
    <name evidence="3" type="ORF">PVL29_001339</name>
</gene>
<dbReference type="Gene3D" id="1.10.8.10">
    <property type="entry name" value="DNA helicase RuvA subunit, C-terminal domain"/>
    <property type="match status" value="2"/>
</dbReference>
<keyword evidence="2" id="KW-0648">Protein biosynthesis</keyword>
<dbReference type="Gene3D" id="3.30.479.20">
    <property type="entry name" value="Elongation factor Ts, dimerisation domain"/>
    <property type="match status" value="1"/>
</dbReference>
<dbReference type="Proteomes" id="UP001168098">
    <property type="component" value="Unassembled WGS sequence"/>
</dbReference>
<dbReference type="PANTHER" id="PTHR11741">
    <property type="entry name" value="ELONGATION FACTOR TS"/>
    <property type="match status" value="1"/>
</dbReference>
<reference evidence="3 4" key="1">
    <citation type="journal article" date="2023" name="BMC Biotechnol.">
        <title>Vitis rotundifolia cv Carlos genome sequencing.</title>
        <authorList>
            <person name="Huff M."/>
            <person name="Hulse-Kemp A."/>
            <person name="Scheffler B."/>
            <person name="Youngblood R."/>
            <person name="Simpson S."/>
            <person name="Babiker E."/>
            <person name="Staton M."/>
        </authorList>
    </citation>
    <scope>NUCLEOTIDE SEQUENCE [LARGE SCALE GENOMIC DNA]</scope>
    <source>
        <tissue evidence="3">Leaf</tissue>
    </source>
</reference>
<dbReference type="AlphaFoldDB" id="A0AA39ALE3"/>
<dbReference type="GO" id="GO:0005739">
    <property type="term" value="C:mitochondrion"/>
    <property type="evidence" value="ECO:0007669"/>
    <property type="project" value="UniProtKB-SubCell"/>
</dbReference>
<evidence type="ECO:0000313" key="3">
    <source>
        <dbReference type="EMBL" id="KAJ9709821.1"/>
    </source>
</evidence>
<sequence length="154" mass="16246">MRTGNLVSNLSETGGDIVKAQDSLRKKGLASADKKASRATAAGRIGSYVHDSRTGILIEVNCKTDFAARDDIFKEQNDLFQQSQDFASKVAAQTAATPPSTLRKEQPAAVAINDTAEKPPTVTVSVALVKQLREETGAGMMDCKRALHAGGGAD</sequence>
<organism evidence="3 4">
    <name type="scientific">Vitis rotundifolia</name>
    <name type="common">Muscadine grape</name>
    <dbReference type="NCBI Taxonomy" id="103349"/>
    <lineage>
        <taxon>Eukaryota</taxon>
        <taxon>Viridiplantae</taxon>
        <taxon>Streptophyta</taxon>
        <taxon>Embryophyta</taxon>
        <taxon>Tracheophyta</taxon>
        <taxon>Spermatophyta</taxon>
        <taxon>Magnoliopsida</taxon>
        <taxon>eudicotyledons</taxon>
        <taxon>Gunneridae</taxon>
        <taxon>Pentapetalae</taxon>
        <taxon>rosids</taxon>
        <taxon>Vitales</taxon>
        <taxon>Vitaceae</taxon>
        <taxon>Viteae</taxon>
        <taxon>Vitis</taxon>
    </lineage>
</organism>
<dbReference type="EMBL" id="JARBHA010000001">
    <property type="protein sequence ID" value="KAJ9709821.1"/>
    <property type="molecule type" value="Genomic_DNA"/>
</dbReference>
<dbReference type="GO" id="GO:0070125">
    <property type="term" value="P:mitochondrial translational elongation"/>
    <property type="evidence" value="ECO:0007669"/>
    <property type="project" value="TreeGrafter"/>
</dbReference>
<accession>A0AA39ALE3</accession>
<keyword evidence="2" id="KW-0496">Mitochondrion</keyword>
<dbReference type="InterPro" id="IPR001816">
    <property type="entry name" value="Transl_elong_EFTs/EF1B"/>
</dbReference>
<protein>
    <recommendedName>
        <fullName evidence="2">Elongation factor Ts, mitochondrial</fullName>
        <shortName evidence="2">EF-Ts</shortName>
        <shortName evidence="2">EF-TsMt</shortName>
    </recommendedName>
</protein>
<dbReference type="InterPro" id="IPR018101">
    <property type="entry name" value="Transl_elong_Ts_CS"/>
</dbReference>